<name>A0A8R1TX49_ONCVO</name>
<proteinExistence type="predicted"/>
<dbReference type="AlphaFoldDB" id="A0A8R1TX49"/>
<sequence length="91" mass="10475">MKLEAKNENQQECCIDVDEGLTFLANHIYYNCLASANMYEIEYRRFSVDESKECTFVESRNTTLCSVEVAGHLKDVEVMIQNDTSDEHSNI</sequence>
<reference evidence="1" key="2">
    <citation type="submission" date="2022-06" db="UniProtKB">
        <authorList>
            <consortium name="EnsemblMetazoa"/>
        </authorList>
    </citation>
    <scope>IDENTIFICATION</scope>
</reference>
<evidence type="ECO:0000313" key="1">
    <source>
        <dbReference type="EnsemblMetazoa" id="OVOC6396.1"/>
    </source>
</evidence>
<organism evidence="1 2">
    <name type="scientific">Onchocerca volvulus</name>
    <dbReference type="NCBI Taxonomy" id="6282"/>
    <lineage>
        <taxon>Eukaryota</taxon>
        <taxon>Metazoa</taxon>
        <taxon>Ecdysozoa</taxon>
        <taxon>Nematoda</taxon>
        <taxon>Chromadorea</taxon>
        <taxon>Rhabditida</taxon>
        <taxon>Spirurina</taxon>
        <taxon>Spiruromorpha</taxon>
        <taxon>Filarioidea</taxon>
        <taxon>Onchocercidae</taxon>
        <taxon>Onchocerca</taxon>
    </lineage>
</organism>
<dbReference type="EMBL" id="CMVM020000172">
    <property type="status" value="NOT_ANNOTATED_CDS"/>
    <property type="molecule type" value="Genomic_DNA"/>
</dbReference>
<evidence type="ECO:0000313" key="2">
    <source>
        <dbReference type="Proteomes" id="UP000024404"/>
    </source>
</evidence>
<accession>A0A8R1TX49</accession>
<dbReference type="Proteomes" id="UP000024404">
    <property type="component" value="Unassembled WGS sequence"/>
</dbReference>
<dbReference type="EnsemblMetazoa" id="OVOC6396.1">
    <property type="protein sequence ID" value="OVOC6396.1"/>
    <property type="gene ID" value="WBGene00243205"/>
</dbReference>
<reference evidence="2" key="1">
    <citation type="submission" date="2013-10" db="EMBL/GenBank/DDBJ databases">
        <title>Genome sequencing of Onchocerca volvulus.</title>
        <authorList>
            <person name="Cotton J."/>
            <person name="Tsai J."/>
            <person name="Stanley E."/>
            <person name="Tracey A."/>
            <person name="Holroyd N."/>
            <person name="Lustigman S."/>
            <person name="Berriman M."/>
        </authorList>
    </citation>
    <scope>NUCLEOTIDE SEQUENCE</scope>
</reference>
<keyword evidence="2" id="KW-1185">Reference proteome</keyword>
<protein>
    <submittedName>
        <fullName evidence="1">Uncharacterized protein</fullName>
    </submittedName>
</protein>